<sequence length="10" mass="1277">LMLKRSFRLI</sequence>
<reference evidence="1" key="1">
    <citation type="submission" date="2021-02" db="EMBL/GenBank/DDBJ databases">
        <authorList>
            <person name="Nowell W R."/>
        </authorList>
    </citation>
    <scope>NUCLEOTIDE SEQUENCE</scope>
</reference>
<dbReference type="Proteomes" id="UP000663848">
    <property type="component" value="Unassembled WGS sequence"/>
</dbReference>
<evidence type="ECO:0000313" key="2">
    <source>
        <dbReference type="Proteomes" id="UP000663848"/>
    </source>
</evidence>
<comment type="caution">
    <text evidence="1">The sequence shown here is derived from an EMBL/GenBank/DDBJ whole genome shotgun (WGS) entry which is preliminary data.</text>
</comment>
<accession>A0A821KZ29</accession>
<gene>
    <name evidence="1" type="ORF">QYT958_LOCUS20457</name>
</gene>
<name>A0A821KZ29_9BILA</name>
<dbReference type="EMBL" id="CAJOBR010003561">
    <property type="protein sequence ID" value="CAF4742959.1"/>
    <property type="molecule type" value="Genomic_DNA"/>
</dbReference>
<organism evidence="1 2">
    <name type="scientific">Rotaria socialis</name>
    <dbReference type="NCBI Taxonomy" id="392032"/>
    <lineage>
        <taxon>Eukaryota</taxon>
        <taxon>Metazoa</taxon>
        <taxon>Spiralia</taxon>
        <taxon>Gnathifera</taxon>
        <taxon>Rotifera</taxon>
        <taxon>Eurotatoria</taxon>
        <taxon>Bdelloidea</taxon>
        <taxon>Philodinida</taxon>
        <taxon>Philodinidae</taxon>
        <taxon>Rotaria</taxon>
    </lineage>
</organism>
<proteinExistence type="predicted"/>
<feature type="non-terminal residue" evidence="1">
    <location>
        <position position="1"/>
    </location>
</feature>
<protein>
    <submittedName>
        <fullName evidence="1">Uncharacterized protein</fullName>
    </submittedName>
</protein>
<evidence type="ECO:0000313" key="1">
    <source>
        <dbReference type="EMBL" id="CAF4742959.1"/>
    </source>
</evidence>